<organism evidence="1">
    <name type="scientific">Cacopsylla melanoneura</name>
    <dbReference type="NCBI Taxonomy" id="428564"/>
    <lineage>
        <taxon>Eukaryota</taxon>
        <taxon>Metazoa</taxon>
        <taxon>Ecdysozoa</taxon>
        <taxon>Arthropoda</taxon>
        <taxon>Hexapoda</taxon>
        <taxon>Insecta</taxon>
        <taxon>Pterygota</taxon>
        <taxon>Neoptera</taxon>
        <taxon>Paraneoptera</taxon>
        <taxon>Hemiptera</taxon>
        <taxon>Sternorrhyncha</taxon>
        <taxon>Psylloidea</taxon>
        <taxon>Psyllidae</taxon>
        <taxon>Psyllinae</taxon>
        <taxon>Cacopsylla</taxon>
    </lineage>
</organism>
<dbReference type="AlphaFoldDB" id="A0A8D9FHE5"/>
<reference evidence="1" key="1">
    <citation type="submission" date="2021-05" db="EMBL/GenBank/DDBJ databases">
        <authorList>
            <person name="Alioto T."/>
            <person name="Alioto T."/>
            <person name="Gomez Garrido J."/>
        </authorList>
    </citation>
    <scope>NUCLEOTIDE SEQUENCE</scope>
</reference>
<protein>
    <submittedName>
        <fullName evidence="1">Uncharacterized protein</fullName>
    </submittedName>
</protein>
<name>A0A8D9FHE5_9HEMI</name>
<dbReference type="EMBL" id="HBUF01660733">
    <property type="protein sequence ID" value="CAG6788565.1"/>
    <property type="molecule type" value="Transcribed_RNA"/>
</dbReference>
<accession>A0A8D9FHE5</accession>
<sequence>MFVKYTRLVSSCLVSTEGILYFTHPYCSIQYRDTYAIHYTGCSQCFFLHGLPMSHFYSDTLFINCPLQQHNISFNPFTSLEVHFIADNVFQRVQYFNVFSCFPVNKPLYFIFIFFKTIISISGGK</sequence>
<evidence type="ECO:0000313" key="1">
    <source>
        <dbReference type="EMBL" id="CAG6788565.1"/>
    </source>
</evidence>
<proteinExistence type="predicted"/>